<evidence type="ECO:0000256" key="2">
    <source>
        <dbReference type="SAM" id="SignalP"/>
    </source>
</evidence>
<proteinExistence type="predicted"/>
<feature type="chain" id="PRO_5032685027" evidence="2">
    <location>
        <begin position="17"/>
        <end position="335"/>
    </location>
</feature>
<evidence type="ECO:0000313" key="4">
    <source>
        <dbReference type="Proteomes" id="UP000604046"/>
    </source>
</evidence>
<dbReference type="Proteomes" id="UP000604046">
    <property type="component" value="Unassembled WGS sequence"/>
</dbReference>
<keyword evidence="2" id="KW-0732">Signal</keyword>
<sequence length="335" mass="37061">MSLLFLRVIFLGCASASTANGAANGEAGPWDEHWENHENLQSSSKTWSDARHQVLQDDRVLPVWPAGGSPASPSGPWLEQTSEEKWLKRELLKEAHWLQHKHLVYKLPEGSAEQHAVLAQHAHDVVHGADMTYPDDPERRGHLRHKHSTGDKGSQERASLLSQFKAMQRMQPSYPGLVLSASRSNSRSNSSTSHRVAEPEKEAAQLQEEERQLRKEREKLQEEMQLQHKRLMLYQQQHHDEEMANTIKSLKHIVSDASKKDHDSKPVAPRMPPKAVDLLALPDGPLAGLVACGVCAAGVAMVAIKAFAHTGQGRSQHAVSLLGEEAKAAKEAADP</sequence>
<name>A0A812UZU3_9DINO</name>
<feature type="region of interest" description="Disordered" evidence="1">
    <location>
        <begin position="130"/>
        <end position="157"/>
    </location>
</feature>
<feature type="region of interest" description="Disordered" evidence="1">
    <location>
        <begin position="177"/>
        <end position="213"/>
    </location>
</feature>
<feature type="compositionally biased region" description="Basic and acidic residues" evidence="1">
    <location>
        <begin position="195"/>
        <end position="213"/>
    </location>
</feature>
<evidence type="ECO:0000256" key="1">
    <source>
        <dbReference type="SAM" id="MobiDB-lite"/>
    </source>
</evidence>
<dbReference type="EMBL" id="CAJNDS010002778">
    <property type="protein sequence ID" value="CAE7593556.1"/>
    <property type="molecule type" value="Genomic_DNA"/>
</dbReference>
<gene>
    <name evidence="3" type="ORF">SNAT2548_LOCUS33788</name>
</gene>
<keyword evidence="4" id="KW-1185">Reference proteome</keyword>
<accession>A0A812UZU3</accession>
<feature type="signal peptide" evidence="2">
    <location>
        <begin position="1"/>
        <end position="16"/>
    </location>
</feature>
<organism evidence="3 4">
    <name type="scientific">Symbiodinium natans</name>
    <dbReference type="NCBI Taxonomy" id="878477"/>
    <lineage>
        <taxon>Eukaryota</taxon>
        <taxon>Sar</taxon>
        <taxon>Alveolata</taxon>
        <taxon>Dinophyceae</taxon>
        <taxon>Suessiales</taxon>
        <taxon>Symbiodiniaceae</taxon>
        <taxon>Symbiodinium</taxon>
    </lineage>
</organism>
<feature type="compositionally biased region" description="Low complexity" evidence="1">
    <location>
        <begin position="180"/>
        <end position="193"/>
    </location>
</feature>
<comment type="caution">
    <text evidence="3">The sequence shown here is derived from an EMBL/GenBank/DDBJ whole genome shotgun (WGS) entry which is preliminary data.</text>
</comment>
<dbReference type="AlphaFoldDB" id="A0A812UZU3"/>
<protein>
    <submittedName>
        <fullName evidence="3">Uncharacterized protein</fullName>
    </submittedName>
</protein>
<evidence type="ECO:0000313" key="3">
    <source>
        <dbReference type="EMBL" id="CAE7593556.1"/>
    </source>
</evidence>
<reference evidence="3" key="1">
    <citation type="submission" date="2021-02" db="EMBL/GenBank/DDBJ databases">
        <authorList>
            <person name="Dougan E. K."/>
            <person name="Rhodes N."/>
            <person name="Thang M."/>
            <person name="Chan C."/>
        </authorList>
    </citation>
    <scope>NUCLEOTIDE SEQUENCE</scope>
</reference>